<keyword evidence="1" id="KW-1133">Transmembrane helix</keyword>
<gene>
    <name evidence="2" type="ORF">D9756_008788</name>
</gene>
<dbReference type="EMBL" id="JAACJO010000016">
    <property type="protein sequence ID" value="KAF5349533.1"/>
    <property type="molecule type" value="Genomic_DNA"/>
</dbReference>
<reference evidence="2 3" key="1">
    <citation type="journal article" date="2020" name="ISME J.">
        <title>Uncovering the hidden diversity of litter-decomposition mechanisms in mushroom-forming fungi.</title>
        <authorList>
            <person name="Floudas D."/>
            <person name="Bentzer J."/>
            <person name="Ahren D."/>
            <person name="Johansson T."/>
            <person name="Persson P."/>
            <person name="Tunlid A."/>
        </authorList>
    </citation>
    <scope>NUCLEOTIDE SEQUENCE [LARGE SCALE GENOMIC DNA]</scope>
    <source>
        <strain evidence="2 3">CBS 146.42</strain>
    </source>
</reference>
<dbReference type="Proteomes" id="UP000559027">
    <property type="component" value="Unassembled WGS sequence"/>
</dbReference>
<accession>A0A8H5CXR8</accession>
<keyword evidence="1" id="KW-0472">Membrane</keyword>
<feature type="transmembrane region" description="Helical" evidence="1">
    <location>
        <begin position="138"/>
        <end position="158"/>
    </location>
</feature>
<feature type="transmembrane region" description="Helical" evidence="1">
    <location>
        <begin position="260"/>
        <end position="283"/>
    </location>
</feature>
<keyword evidence="1" id="KW-0812">Transmembrane</keyword>
<name>A0A8H5CXR8_9AGAR</name>
<feature type="transmembrane region" description="Helical" evidence="1">
    <location>
        <begin position="295"/>
        <end position="314"/>
    </location>
</feature>
<proteinExistence type="predicted"/>
<feature type="transmembrane region" description="Helical" evidence="1">
    <location>
        <begin position="85"/>
        <end position="118"/>
    </location>
</feature>
<evidence type="ECO:0000313" key="3">
    <source>
        <dbReference type="Proteomes" id="UP000559027"/>
    </source>
</evidence>
<protein>
    <submittedName>
        <fullName evidence="2">Uncharacterized protein</fullName>
    </submittedName>
</protein>
<organism evidence="2 3">
    <name type="scientific">Leucocoprinus leucothites</name>
    <dbReference type="NCBI Taxonomy" id="201217"/>
    <lineage>
        <taxon>Eukaryota</taxon>
        <taxon>Fungi</taxon>
        <taxon>Dikarya</taxon>
        <taxon>Basidiomycota</taxon>
        <taxon>Agaricomycotina</taxon>
        <taxon>Agaricomycetes</taxon>
        <taxon>Agaricomycetidae</taxon>
        <taxon>Agaricales</taxon>
        <taxon>Agaricineae</taxon>
        <taxon>Agaricaceae</taxon>
        <taxon>Leucocoprinus</taxon>
    </lineage>
</organism>
<evidence type="ECO:0000256" key="1">
    <source>
        <dbReference type="SAM" id="Phobius"/>
    </source>
</evidence>
<feature type="transmembrane region" description="Helical" evidence="1">
    <location>
        <begin position="220"/>
        <end position="240"/>
    </location>
</feature>
<keyword evidence="3" id="KW-1185">Reference proteome</keyword>
<sequence>MALLRSLPSPSDFFLSCTVILALFDTVSARTVHKEPFKLILTPIHAAALALAILFSLIFLIQSLSAAGKLGNKTKVLPSGLRGATYYVGPVYSFLIFFAGLSLVVYYILYAVTIIYTLNKSVRDLKPVTSVFVAGRDFVLHIAHWFILCSTIALLFVRQRIRRGEKESSDQGWSRVVEGVVDGVMLMALLTVIITSAALTGSLQKYDEQKALSALSATRAYVALQAILTFYVILSAAWTWKKLRKDSEPDLIMIGQIVKYISPFLILFAIFQITEYAFIYNSFMLYSSPGTVDDLLIARIIIIGVTNAIILWFAS</sequence>
<feature type="transmembrane region" description="Helical" evidence="1">
    <location>
        <begin position="179"/>
        <end position="200"/>
    </location>
</feature>
<dbReference type="AlphaFoldDB" id="A0A8H5CXR8"/>
<comment type="caution">
    <text evidence="2">The sequence shown here is derived from an EMBL/GenBank/DDBJ whole genome shotgun (WGS) entry which is preliminary data.</text>
</comment>
<feature type="transmembrane region" description="Helical" evidence="1">
    <location>
        <begin position="39"/>
        <end position="64"/>
    </location>
</feature>
<evidence type="ECO:0000313" key="2">
    <source>
        <dbReference type="EMBL" id="KAF5349533.1"/>
    </source>
</evidence>
<dbReference type="OrthoDB" id="3047413at2759"/>